<keyword evidence="2" id="KW-1185">Reference proteome</keyword>
<gene>
    <name evidence="1" type="ORF">BDV98DRAFT_578220</name>
</gene>
<reference evidence="1 2" key="1">
    <citation type="journal article" date="2019" name="Nat. Ecol. Evol.">
        <title>Megaphylogeny resolves global patterns of mushroom evolution.</title>
        <authorList>
            <person name="Varga T."/>
            <person name="Krizsan K."/>
            <person name="Foldi C."/>
            <person name="Dima B."/>
            <person name="Sanchez-Garcia M."/>
            <person name="Sanchez-Ramirez S."/>
            <person name="Szollosi G.J."/>
            <person name="Szarkandi J.G."/>
            <person name="Papp V."/>
            <person name="Albert L."/>
            <person name="Andreopoulos W."/>
            <person name="Angelini C."/>
            <person name="Antonin V."/>
            <person name="Barry K.W."/>
            <person name="Bougher N.L."/>
            <person name="Buchanan P."/>
            <person name="Buyck B."/>
            <person name="Bense V."/>
            <person name="Catcheside P."/>
            <person name="Chovatia M."/>
            <person name="Cooper J."/>
            <person name="Damon W."/>
            <person name="Desjardin D."/>
            <person name="Finy P."/>
            <person name="Geml J."/>
            <person name="Haridas S."/>
            <person name="Hughes K."/>
            <person name="Justo A."/>
            <person name="Karasinski D."/>
            <person name="Kautmanova I."/>
            <person name="Kiss B."/>
            <person name="Kocsube S."/>
            <person name="Kotiranta H."/>
            <person name="LaButti K.M."/>
            <person name="Lechner B.E."/>
            <person name="Liimatainen K."/>
            <person name="Lipzen A."/>
            <person name="Lukacs Z."/>
            <person name="Mihaltcheva S."/>
            <person name="Morgado L.N."/>
            <person name="Niskanen T."/>
            <person name="Noordeloos M.E."/>
            <person name="Ohm R.A."/>
            <person name="Ortiz-Santana B."/>
            <person name="Ovrebo C."/>
            <person name="Racz N."/>
            <person name="Riley R."/>
            <person name="Savchenko A."/>
            <person name="Shiryaev A."/>
            <person name="Soop K."/>
            <person name="Spirin V."/>
            <person name="Szebenyi C."/>
            <person name="Tomsovsky M."/>
            <person name="Tulloss R.E."/>
            <person name="Uehling J."/>
            <person name="Grigoriev I.V."/>
            <person name="Vagvolgyi C."/>
            <person name="Papp T."/>
            <person name="Martin F.M."/>
            <person name="Miettinen O."/>
            <person name="Hibbett D.S."/>
            <person name="Nagy L.G."/>
        </authorList>
    </citation>
    <scope>NUCLEOTIDE SEQUENCE [LARGE SCALE GENOMIC DNA]</scope>
    <source>
        <strain evidence="1 2">CBS 309.79</strain>
    </source>
</reference>
<dbReference type="EMBL" id="ML178919">
    <property type="protein sequence ID" value="TFK95160.1"/>
    <property type="molecule type" value="Genomic_DNA"/>
</dbReference>
<dbReference type="Proteomes" id="UP000305067">
    <property type="component" value="Unassembled WGS sequence"/>
</dbReference>
<organism evidence="1 2">
    <name type="scientific">Pterulicium gracile</name>
    <dbReference type="NCBI Taxonomy" id="1884261"/>
    <lineage>
        <taxon>Eukaryota</taxon>
        <taxon>Fungi</taxon>
        <taxon>Dikarya</taxon>
        <taxon>Basidiomycota</taxon>
        <taxon>Agaricomycotina</taxon>
        <taxon>Agaricomycetes</taxon>
        <taxon>Agaricomycetidae</taxon>
        <taxon>Agaricales</taxon>
        <taxon>Pleurotineae</taxon>
        <taxon>Pterulaceae</taxon>
        <taxon>Pterulicium</taxon>
    </lineage>
</organism>
<evidence type="ECO:0000313" key="1">
    <source>
        <dbReference type="EMBL" id="TFK95160.1"/>
    </source>
</evidence>
<accession>A0A5C3Q438</accession>
<evidence type="ECO:0000313" key="2">
    <source>
        <dbReference type="Proteomes" id="UP000305067"/>
    </source>
</evidence>
<dbReference type="AlphaFoldDB" id="A0A5C3Q438"/>
<protein>
    <submittedName>
        <fullName evidence="1">Uncharacterized protein</fullName>
    </submittedName>
</protein>
<proteinExistence type="predicted"/>
<sequence length="148" mass="17083">MLSIAECIPLTCSETFRTSPWTLTLVCQKWRSVALGIGSILRSANLCSNLFVPSDYSDQMDYSTQDPDASNPNHFLRLRLQRSMGVPLDIVESWASHDYLHHYHRRLVELLTLHLSRCHRLTSTSKMLFRFVMSTALQRIFRAVDPEL</sequence>
<name>A0A5C3Q438_9AGAR</name>
<dbReference type="OrthoDB" id="3046363at2759"/>